<reference evidence="5 6" key="1">
    <citation type="journal article" date="2014" name="Mol. Biol. Evol.">
        <title>Massive expansion of Ubiquitination-related gene families within the Chlamydiae.</title>
        <authorList>
            <person name="Domman D."/>
            <person name="Collingro A."/>
            <person name="Lagkouvardos I."/>
            <person name="Gehre L."/>
            <person name="Weinmaier T."/>
            <person name="Rattei T."/>
            <person name="Subtil A."/>
            <person name="Horn M."/>
        </authorList>
    </citation>
    <scope>NUCLEOTIDE SEQUENCE [LARGE SCALE GENOMIC DNA]</scope>
    <source>
        <strain evidence="5 6">EI2</strain>
    </source>
</reference>
<dbReference type="Pfam" id="PF10672">
    <property type="entry name" value="Methyltrans_SAM"/>
    <property type="match status" value="1"/>
</dbReference>
<dbReference type="CDD" id="cd02440">
    <property type="entry name" value="AdoMet_MTases"/>
    <property type="match status" value="1"/>
</dbReference>
<dbReference type="InterPro" id="IPR019614">
    <property type="entry name" value="SAM-dep_methyl-trfase"/>
</dbReference>
<gene>
    <name evidence="5" type="ORF">DB44_DJ00060</name>
</gene>
<dbReference type="SUPFAM" id="SSF53335">
    <property type="entry name" value="S-adenosyl-L-methionine-dependent methyltransferases"/>
    <property type="match status" value="1"/>
</dbReference>
<dbReference type="GO" id="GO:0032259">
    <property type="term" value="P:methylation"/>
    <property type="evidence" value="ECO:0007669"/>
    <property type="project" value="UniProtKB-KW"/>
</dbReference>
<dbReference type="EMBL" id="JSAN01000082">
    <property type="protein sequence ID" value="KIC71511.1"/>
    <property type="molecule type" value="Genomic_DNA"/>
</dbReference>
<comment type="caution">
    <text evidence="5">The sequence shown here is derived from an EMBL/GenBank/DDBJ whole genome shotgun (WGS) entry which is preliminary data.</text>
</comment>
<proteinExistence type="predicted"/>
<evidence type="ECO:0000256" key="2">
    <source>
        <dbReference type="ARBA" id="ARBA00022679"/>
    </source>
</evidence>
<dbReference type="GO" id="GO:0008168">
    <property type="term" value="F:methyltransferase activity"/>
    <property type="evidence" value="ECO:0007669"/>
    <property type="project" value="UniProtKB-KW"/>
</dbReference>
<accession>A0A0C1JLS3</accession>
<evidence type="ECO:0000313" key="6">
    <source>
        <dbReference type="Proteomes" id="UP000031465"/>
    </source>
</evidence>
<sequence>MFLKVITCNFNNSYFIFEMRQWIKTLSFNKKVLNAFSYTGGFSVYAMAGGAKRVDSVDISQEAVNACQKHFVLNELSEFGSRFICADVFNFLRENVLDMTLLF</sequence>
<dbReference type="Gene3D" id="3.40.50.150">
    <property type="entry name" value="Vaccinia Virus protein VP39"/>
    <property type="match status" value="1"/>
</dbReference>
<protein>
    <recommendedName>
        <fullName evidence="4">S-adenosylmethionine-dependent methyltransferase domain-containing protein</fullName>
    </recommendedName>
</protein>
<evidence type="ECO:0000256" key="1">
    <source>
        <dbReference type="ARBA" id="ARBA00022603"/>
    </source>
</evidence>
<dbReference type="PANTHER" id="PTHR43042:SF3">
    <property type="entry name" value="RIBOSOMAL RNA LARGE SUBUNIT METHYLTRANSFERASE YWBD-RELATED"/>
    <property type="match status" value="1"/>
</dbReference>
<keyword evidence="2" id="KW-0808">Transferase</keyword>
<feature type="domain" description="S-adenosylmethionine-dependent methyltransferase" evidence="4">
    <location>
        <begin position="19"/>
        <end position="85"/>
    </location>
</feature>
<keyword evidence="3" id="KW-0949">S-adenosyl-L-methionine</keyword>
<organism evidence="5 6">
    <name type="scientific">Candidatus Protochlamydia amoebophila</name>
    <dbReference type="NCBI Taxonomy" id="362787"/>
    <lineage>
        <taxon>Bacteria</taxon>
        <taxon>Pseudomonadati</taxon>
        <taxon>Chlamydiota</taxon>
        <taxon>Chlamydiia</taxon>
        <taxon>Parachlamydiales</taxon>
        <taxon>Parachlamydiaceae</taxon>
        <taxon>Candidatus Protochlamydia</taxon>
    </lineage>
</organism>
<evidence type="ECO:0000313" key="5">
    <source>
        <dbReference type="EMBL" id="KIC71511.1"/>
    </source>
</evidence>
<name>A0A0C1JLS3_9BACT</name>
<keyword evidence="1" id="KW-0489">Methyltransferase</keyword>
<dbReference type="AlphaFoldDB" id="A0A0C1JLS3"/>
<evidence type="ECO:0000259" key="4">
    <source>
        <dbReference type="Pfam" id="PF10672"/>
    </source>
</evidence>
<dbReference type="Proteomes" id="UP000031465">
    <property type="component" value="Unassembled WGS sequence"/>
</dbReference>
<dbReference type="PATRIC" id="fig|362787.3.peg.1322"/>
<dbReference type="InterPro" id="IPR029063">
    <property type="entry name" value="SAM-dependent_MTases_sf"/>
</dbReference>
<dbReference type="PANTHER" id="PTHR43042">
    <property type="entry name" value="SAM-DEPENDENT METHYLTRANSFERASE"/>
    <property type="match status" value="1"/>
</dbReference>
<evidence type="ECO:0000256" key="3">
    <source>
        <dbReference type="ARBA" id="ARBA00022691"/>
    </source>
</evidence>